<evidence type="ECO:0000256" key="1">
    <source>
        <dbReference type="ARBA" id="ARBA00023125"/>
    </source>
</evidence>
<name>A0ABX6DS08_KLUIN</name>
<feature type="transmembrane region" description="Helical" evidence="3">
    <location>
        <begin position="165"/>
        <end position="183"/>
    </location>
</feature>
<dbReference type="Pfam" id="PF00486">
    <property type="entry name" value="Trans_reg_C"/>
    <property type="match status" value="1"/>
</dbReference>
<dbReference type="SUPFAM" id="SSF46894">
    <property type="entry name" value="C-terminal effector domain of the bipartite response regulators"/>
    <property type="match status" value="1"/>
</dbReference>
<dbReference type="CDD" id="cd00383">
    <property type="entry name" value="trans_reg_C"/>
    <property type="match status" value="1"/>
</dbReference>
<dbReference type="InterPro" id="IPR036388">
    <property type="entry name" value="WH-like_DNA-bd_sf"/>
</dbReference>
<gene>
    <name evidence="5" type="ORF">GHC21_16720</name>
</gene>
<keyword evidence="3" id="KW-1133">Transmembrane helix</keyword>
<sequence>MEKFYIVEHKLIYDAETHTLTSTANNERIALAIPASLCFRLLIKKQGHIVTQAELLHEAWGERGMNVTQNTLHQNISLLRKALSRLSVDASIIQTLPKRGFMIADSIDIVDQDYFDDINTEPIIQIEESPLISIKPNIPIVELEPPVECAQTPAKMSATSILMRYKYFVIIFFILLIALGSSYSKKQIENPFSSYLKLIHLKGCDVYRNNDLQDNNYYLAMVKKYQLDCLPGKVAYITNNYPSSRVSFIICRRPITSNGKSFCTSTYYLK</sequence>
<dbReference type="Gene3D" id="1.10.10.10">
    <property type="entry name" value="Winged helix-like DNA-binding domain superfamily/Winged helix DNA-binding domain"/>
    <property type="match status" value="1"/>
</dbReference>
<keyword evidence="3" id="KW-0472">Membrane</keyword>
<keyword evidence="3" id="KW-0812">Transmembrane</keyword>
<evidence type="ECO:0000256" key="3">
    <source>
        <dbReference type="SAM" id="Phobius"/>
    </source>
</evidence>
<dbReference type="EMBL" id="CP045845">
    <property type="protein sequence ID" value="QGH31214.1"/>
    <property type="molecule type" value="Genomic_DNA"/>
</dbReference>
<evidence type="ECO:0000256" key="2">
    <source>
        <dbReference type="PROSITE-ProRule" id="PRU01091"/>
    </source>
</evidence>
<evidence type="ECO:0000313" key="6">
    <source>
        <dbReference type="Proteomes" id="UP000344450"/>
    </source>
</evidence>
<dbReference type="GeneID" id="91974068"/>
<dbReference type="Proteomes" id="UP000344450">
    <property type="component" value="Chromosome"/>
</dbReference>
<reference evidence="5 6" key="1">
    <citation type="submission" date="2019-10" db="EMBL/GenBank/DDBJ databases">
        <title>Complete genome sequencing of drug resistant plasmids in Kluyvera intermedia.</title>
        <authorList>
            <person name="Ke C."/>
            <person name="Jian S."/>
        </authorList>
    </citation>
    <scope>NUCLEOTIDE SEQUENCE [LARGE SCALE GENOMIC DNA]</scope>
    <source>
        <strain evidence="5 6">N2-1</strain>
    </source>
</reference>
<organism evidence="5 6">
    <name type="scientific">Kluyvera intermedia</name>
    <name type="common">Enterobacter intermedius</name>
    <dbReference type="NCBI Taxonomy" id="61648"/>
    <lineage>
        <taxon>Bacteria</taxon>
        <taxon>Pseudomonadati</taxon>
        <taxon>Pseudomonadota</taxon>
        <taxon>Gammaproteobacteria</taxon>
        <taxon>Enterobacterales</taxon>
        <taxon>Enterobacteriaceae</taxon>
        <taxon>Kluyvera</taxon>
    </lineage>
</organism>
<dbReference type="InterPro" id="IPR001867">
    <property type="entry name" value="OmpR/PhoB-type_DNA-bd"/>
</dbReference>
<proteinExistence type="predicted"/>
<feature type="domain" description="OmpR/PhoB-type" evidence="4">
    <location>
        <begin position="2"/>
        <end position="105"/>
    </location>
</feature>
<evidence type="ECO:0000259" key="4">
    <source>
        <dbReference type="PROSITE" id="PS51755"/>
    </source>
</evidence>
<dbReference type="InterPro" id="IPR016032">
    <property type="entry name" value="Sig_transdc_resp-reg_C-effctor"/>
</dbReference>
<feature type="DNA-binding region" description="OmpR/PhoB-type" evidence="2">
    <location>
        <begin position="2"/>
        <end position="105"/>
    </location>
</feature>
<protein>
    <submittedName>
        <fullName evidence="5">Transcriptional regulator</fullName>
    </submittedName>
</protein>
<keyword evidence="1 2" id="KW-0238">DNA-binding</keyword>
<dbReference type="RefSeq" id="WP_153743537.1">
    <property type="nucleotide sequence ID" value="NZ_CP045843.1"/>
</dbReference>
<dbReference type="SMART" id="SM00862">
    <property type="entry name" value="Trans_reg_C"/>
    <property type="match status" value="1"/>
</dbReference>
<keyword evidence="6" id="KW-1185">Reference proteome</keyword>
<dbReference type="PROSITE" id="PS51755">
    <property type="entry name" value="OMPR_PHOB"/>
    <property type="match status" value="1"/>
</dbReference>
<evidence type="ECO:0000313" key="5">
    <source>
        <dbReference type="EMBL" id="QGH31214.1"/>
    </source>
</evidence>
<accession>A0ABX6DS08</accession>